<organism evidence="6 7">
    <name type="scientific">Clostridium fallax</name>
    <dbReference type="NCBI Taxonomy" id="1533"/>
    <lineage>
        <taxon>Bacteria</taxon>
        <taxon>Bacillati</taxon>
        <taxon>Bacillota</taxon>
        <taxon>Clostridia</taxon>
        <taxon>Eubacteriales</taxon>
        <taxon>Clostridiaceae</taxon>
        <taxon>Clostridium</taxon>
    </lineage>
</organism>
<dbReference type="InterPro" id="IPR036792">
    <property type="entry name" value="Asp_carbatrfase_reg_C_sf"/>
</dbReference>
<dbReference type="STRING" id="1533.SAMN05443638_11422"/>
<evidence type="ECO:0000256" key="1">
    <source>
        <dbReference type="ARBA" id="ARBA00022723"/>
    </source>
</evidence>
<evidence type="ECO:0000256" key="2">
    <source>
        <dbReference type="ARBA" id="ARBA00022833"/>
    </source>
</evidence>
<keyword evidence="3" id="KW-0665">Pyrimidine biosynthesis</keyword>
<sequence>MIKITKLKDGIVIDHIKAGRGYEVFKYLKLQEAKYPVTLIMNVESKTLGKKDIIKIGKIIDMDLEILGLISPEVTLNILNNENVVEKVTLELPEKVEGIIECNNPRCITTVENYVPKIFKLTNKEKGTYRCIYCDNEYKVIK</sequence>
<dbReference type="SUPFAM" id="SSF54893">
    <property type="entry name" value="Aspartate carbamoyltransferase, Regulatory-chain, N-terminal domain"/>
    <property type="match status" value="1"/>
</dbReference>
<evidence type="ECO:0000313" key="6">
    <source>
        <dbReference type="EMBL" id="SHE84882.1"/>
    </source>
</evidence>
<dbReference type="SUPFAM" id="SSF57825">
    <property type="entry name" value="Aspartate carbamoyltransferase, Regulatory-chain, C-terminal domain"/>
    <property type="match status" value="1"/>
</dbReference>
<evidence type="ECO:0000259" key="5">
    <source>
        <dbReference type="Pfam" id="PF02748"/>
    </source>
</evidence>
<dbReference type="InterPro" id="IPR020542">
    <property type="entry name" value="Asp_carbamoyltrfase_reg_C"/>
</dbReference>
<dbReference type="PANTHER" id="PTHR35805:SF1">
    <property type="entry name" value="ASPARTATE CARBAMOYLTRANSFERASE REGULATORY CHAIN"/>
    <property type="match status" value="1"/>
</dbReference>
<name>A0A1M4WV94_9CLOT</name>
<dbReference type="InterPro" id="IPR002801">
    <property type="entry name" value="Asp_carbamoylTrfase_reg"/>
</dbReference>
<keyword evidence="1" id="KW-0479">Metal-binding</keyword>
<dbReference type="GO" id="GO:0009347">
    <property type="term" value="C:aspartate carbamoyltransferase complex"/>
    <property type="evidence" value="ECO:0007669"/>
    <property type="project" value="InterPro"/>
</dbReference>
<dbReference type="InterPro" id="IPR020545">
    <property type="entry name" value="Asp_carbamoyltransf_reg_N"/>
</dbReference>
<dbReference type="Gene3D" id="3.30.70.140">
    <property type="entry name" value="Aspartate carbamoyltransferase regulatory subunit, N-terminal domain"/>
    <property type="match status" value="1"/>
</dbReference>
<keyword evidence="2" id="KW-0862">Zinc</keyword>
<reference evidence="6 7" key="1">
    <citation type="submission" date="2016-11" db="EMBL/GenBank/DDBJ databases">
        <authorList>
            <person name="Jaros S."/>
            <person name="Januszkiewicz K."/>
            <person name="Wedrychowicz H."/>
        </authorList>
    </citation>
    <scope>NUCLEOTIDE SEQUENCE [LARGE SCALE GENOMIC DNA]</scope>
    <source>
        <strain evidence="6 7">DSM 2631</strain>
    </source>
</reference>
<dbReference type="PANTHER" id="PTHR35805">
    <property type="entry name" value="ASPARTATE CARBAMOYLTRANSFERASE REGULATORY CHAIN"/>
    <property type="match status" value="1"/>
</dbReference>
<dbReference type="Pfam" id="PF01948">
    <property type="entry name" value="PyrI"/>
    <property type="match status" value="1"/>
</dbReference>
<evidence type="ECO:0000259" key="4">
    <source>
        <dbReference type="Pfam" id="PF01948"/>
    </source>
</evidence>
<keyword evidence="7" id="KW-1185">Reference proteome</keyword>
<dbReference type="GO" id="GO:0006221">
    <property type="term" value="P:pyrimidine nucleotide biosynthetic process"/>
    <property type="evidence" value="ECO:0007669"/>
    <property type="project" value="UniProtKB-KW"/>
</dbReference>
<dbReference type="EMBL" id="FQVM01000014">
    <property type="protein sequence ID" value="SHE84882.1"/>
    <property type="molecule type" value="Genomic_DNA"/>
</dbReference>
<dbReference type="NCBIfam" id="NF002063">
    <property type="entry name" value="PRK00893.1-3"/>
    <property type="match status" value="1"/>
</dbReference>
<dbReference type="Proteomes" id="UP000184035">
    <property type="component" value="Unassembled WGS sequence"/>
</dbReference>
<protein>
    <submittedName>
        <fullName evidence="6">Aspartate carbamoyltransferase regulatory subunit</fullName>
    </submittedName>
</protein>
<dbReference type="Gene3D" id="2.30.30.20">
    <property type="entry name" value="Aspartate carbamoyltransferase regulatory subunit, C-terminal domain"/>
    <property type="match status" value="1"/>
</dbReference>
<gene>
    <name evidence="6" type="ORF">SAMN05443638_11422</name>
</gene>
<dbReference type="GO" id="GO:0006207">
    <property type="term" value="P:'de novo' pyrimidine nucleobase biosynthetic process"/>
    <property type="evidence" value="ECO:0007669"/>
    <property type="project" value="InterPro"/>
</dbReference>
<dbReference type="GO" id="GO:0046872">
    <property type="term" value="F:metal ion binding"/>
    <property type="evidence" value="ECO:0007669"/>
    <property type="project" value="UniProtKB-KW"/>
</dbReference>
<feature type="domain" description="Aspartate carbamoyltransferase regulatory subunit C-terminal" evidence="5">
    <location>
        <begin position="95"/>
        <end position="138"/>
    </location>
</feature>
<dbReference type="Pfam" id="PF02748">
    <property type="entry name" value="PyrI_C"/>
    <property type="match status" value="1"/>
</dbReference>
<accession>A0A1M4WV94</accession>
<dbReference type="OrthoDB" id="5599321at2"/>
<proteinExistence type="predicted"/>
<feature type="domain" description="Aspartate carbamoyltransferase regulatory subunit N-terminal" evidence="4">
    <location>
        <begin position="3"/>
        <end position="90"/>
    </location>
</feature>
<keyword evidence="6" id="KW-0808">Transferase</keyword>
<dbReference type="RefSeq" id="WP_072896113.1">
    <property type="nucleotide sequence ID" value="NZ_FQVM01000014.1"/>
</dbReference>
<dbReference type="GO" id="GO:0016740">
    <property type="term" value="F:transferase activity"/>
    <property type="evidence" value="ECO:0007669"/>
    <property type="project" value="UniProtKB-KW"/>
</dbReference>
<evidence type="ECO:0000256" key="3">
    <source>
        <dbReference type="ARBA" id="ARBA00022975"/>
    </source>
</evidence>
<dbReference type="InterPro" id="IPR036793">
    <property type="entry name" value="Asp_carbatrfase_reg_N_sf"/>
</dbReference>
<dbReference type="AlphaFoldDB" id="A0A1M4WV94"/>
<evidence type="ECO:0000313" key="7">
    <source>
        <dbReference type="Proteomes" id="UP000184035"/>
    </source>
</evidence>